<evidence type="ECO:0000313" key="2">
    <source>
        <dbReference type="Proteomes" id="UP001480661"/>
    </source>
</evidence>
<sequence>MTCNDDDCLSCNPLCYCDEHDVEHRWYDVCHMCEEGKESKEEDED</sequence>
<gene>
    <name evidence="1" type="ORF">NoPa_00157</name>
</gene>
<organism evidence="1 2">
    <name type="scientific">Pseudomonas phage vB_PpuM-NoPa</name>
    <dbReference type="NCBI Taxonomy" id="3132619"/>
    <lineage>
        <taxon>Viruses</taxon>
        <taxon>Duplodnaviria</taxon>
        <taxon>Heunggongvirae</taxon>
        <taxon>Uroviricota</taxon>
        <taxon>Caudoviricetes</taxon>
        <taxon>Vandenendeviridae</taxon>
        <taxon>Gorskivirinae</taxon>
        <taxon>Tartuvirus</taxon>
        <taxon>Tartuvirus nopa</taxon>
    </lineage>
</organism>
<dbReference type="EMBL" id="PP496415">
    <property type="protein sequence ID" value="WYV99496.1"/>
    <property type="molecule type" value="Genomic_DNA"/>
</dbReference>
<keyword evidence="2" id="KW-1185">Reference proteome</keyword>
<name>A0AAX4MXJ7_9CAUD</name>
<evidence type="ECO:0000313" key="1">
    <source>
        <dbReference type="EMBL" id="WYV99496.1"/>
    </source>
</evidence>
<accession>A0AAX4MXJ7</accession>
<dbReference type="Proteomes" id="UP001480661">
    <property type="component" value="Segment"/>
</dbReference>
<proteinExistence type="predicted"/>
<reference evidence="1 2" key="1">
    <citation type="submission" date="2024-03" db="EMBL/GenBank/DDBJ databases">
        <title>Isolation and characterization of a phage collection against Pseudomonas putida.</title>
        <authorList>
            <person name="Brauer A."/>
            <person name="Rosendahl S."/>
            <person name="Kangsep A."/>
            <person name="Rikberg R."/>
            <person name="Lewanczyk A.C."/>
            <person name="Horak R."/>
            <person name="Tamman H."/>
        </authorList>
    </citation>
    <scope>NUCLEOTIDE SEQUENCE [LARGE SCALE GENOMIC DNA]</scope>
</reference>
<protein>
    <submittedName>
        <fullName evidence="1">Uncharacterized protein</fullName>
    </submittedName>
</protein>